<dbReference type="InterPro" id="IPR027994">
    <property type="entry name" value="WxL_dom"/>
</dbReference>
<dbReference type="EMBL" id="UYIG01000090">
    <property type="protein sequence ID" value="VDG28136.1"/>
    <property type="molecule type" value="Genomic_DNA"/>
</dbReference>
<feature type="compositionally biased region" description="Polar residues" evidence="1">
    <location>
        <begin position="37"/>
        <end position="65"/>
    </location>
</feature>
<keyword evidence="5" id="KW-1185">Reference proteome</keyword>
<reference evidence="4 5" key="1">
    <citation type="submission" date="2018-11" db="EMBL/GenBank/DDBJ databases">
        <authorList>
            <person name="Wuyts S."/>
        </authorList>
    </citation>
    <scope>NUCLEOTIDE SEQUENCE [LARGE SCALE GENOMIC DNA]</scope>
    <source>
        <strain evidence="4">Lactobacillus mudanjiangensis AMBF249</strain>
    </source>
</reference>
<keyword evidence="2" id="KW-0732">Signal</keyword>
<dbReference type="RefSeq" id="WP_130843549.1">
    <property type="nucleotide sequence ID" value="NZ_BJDY01000002.1"/>
</dbReference>
<feature type="signal peptide" evidence="2">
    <location>
        <begin position="1"/>
        <end position="23"/>
    </location>
</feature>
<gene>
    <name evidence="4" type="ORF">MUDAN_MDHGFNIF_02867</name>
</gene>
<organism evidence="4 5">
    <name type="scientific">Lactiplantibacillus mudanjiangensis</name>
    <dbReference type="NCBI Taxonomy" id="1296538"/>
    <lineage>
        <taxon>Bacteria</taxon>
        <taxon>Bacillati</taxon>
        <taxon>Bacillota</taxon>
        <taxon>Bacilli</taxon>
        <taxon>Lactobacillales</taxon>
        <taxon>Lactobacillaceae</taxon>
        <taxon>Lactiplantibacillus</taxon>
    </lineage>
</organism>
<feature type="region of interest" description="Disordered" evidence="1">
    <location>
        <begin position="32"/>
        <end position="65"/>
    </location>
</feature>
<sequence length="222" mass="22977">MEKSLVLMSCLLGLTMLGTSVQAATTSGTVTFEDDTTATAPVNPTDPGSPQSPADPNNPATGQTGTLTIDVAPAKIDFGTVTTSNAAKTYNAVGSYNQYLQVSDKRTTANGWKVTVKQDHALTNTTTNHVLTGAVIHLPKGTARNSLNATPSTIDTNFTTTAVDITTADQEVISAPNQTGIGKAVTTDTWTASGVTLSVPKLTARTGNYTNTLTWTLVAAAN</sequence>
<protein>
    <submittedName>
        <fullName evidence="4">Cell surface protein [Lactobacillus paraplantarum]</fullName>
    </submittedName>
</protein>
<evidence type="ECO:0000313" key="5">
    <source>
        <dbReference type="Proteomes" id="UP000289996"/>
    </source>
</evidence>
<name>A0A660E534_9LACO</name>
<dbReference type="OrthoDB" id="2324000at2"/>
<dbReference type="AlphaFoldDB" id="A0A660E534"/>
<accession>A0A660E534</accession>
<evidence type="ECO:0000256" key="1">
    <source>
        <dbReference type="SAM" id="MobiDB-lite"/>
    </source>
</evidence>
<feature type="domain" description="WxL" evidence="3">
    <location>
        <begin position="21"/>
        <end position="219"/>
    </location>
</feature>
<dbReference type="Pfam" id="PF13731">
    <property type="entry name" value="WxL"/>
    <property type="match status" value="1"/>
</dbReference>
<evidence type="ECO:0000256" key="2">
    <source>
        <dbReference type="SAM" id="SignalP"/>
    </source>
</evidence>
<proteinExistence type="predicted"/>
<evidence type="ECO:0000259" key="3">
    <source>
        <dbReference type="Pfam" id="PF13731"/>
    </source>
</evidence>
<feature type="chain" id="PRO_5025037050" evidence="2">
    <location>
        <begin position="24"/>
        <end position="222"/>
    </location>
</feature>
<dbReference type="Proteomes" id="UP000289996">
    <property type="component" value="Unassembled WGS sequence"/>
</dbReference>
<evidence type="ECO:0000313" key="4">
    <source>
        <dbReference type="EMBL" id="VDG28136.1"/>
    </source>
</evidence>